<feature type="region of interest" description="Disordered" evidence="1">
    <location>
        <begin position="1"/>
        <end position="26"/>
    </location>
</feature>
<organism evidence="2 3">
    <name type="scientific">Galactobacter valiniphilus</name>
    <dbReference type="NCBI Taxonomy" id="2676122"/>
    <lineage>
        <taxon>Bacteria</taxon>
        <taxon>Bacillati</taxon>
        <taxon>Actinomycetota</taxon>
        <taxon>Actinomycetes</taxon>
        <taxon>Micrococcales</taxon>
        <taxon>Micrococcaceae</taxon>
        <taxon>Galactobacter</taxon>
    </lineage>
</organism>
<reference evidence="2 3" key="1">
    <citation type="submission" date="2018-07" db="EMBL/GenBank/DDBJ databases">
        <title>Arthrobacter sp. nov., isolated from raw cow's milk with high bacterial count.</title>
        <authorList>
            <person name="Hahne J."/>
            <person name="Isele D."/>
            <person name="Lipski A."/>
        </authorList>
    </citation>
    <scope>NUCLEOTIDE SEQUENCE [LARGE SCALE GENOMIC DNA]</scope>
    <source>
        <strain evidence="2 3">JZ R-35</strain>
    </source>
</reference>
<dbReference type="InterPro" id="IPR029016">
    <property type="entry name" value="GAF-like_dom_sf"/>
</dbReference>
<gene>
    <name evidence="2" type="ORF">DWB68_14415</name>
</gene>
<dbReference type="Gene3D" id="3.30.450.40">
    <property type="match status" value="1"/>
</dbReference>
<comment type="caution">
    <text evidence="2">The sequence shown here is derived from an EMBL/GenBank/DDBJ whole genome shotgun (WGS) entry which is preliminary data.</text>
</comment>
<evidence type="ECO:0000256" key="1">
    <source>
        <dbReference type="SAM" id="MobiDB-lite"/>
    </source>
</evidence>
<keyword evidence="3" id="KW-1185">Reference proteome</keyword>
<dbReference type="Proteomes" id="UP000265419">
    <property type="component" value="Unassembled WGS sequence"/>
</dbReference>
<feature type="region of interest" description="Disordered" evidence="1">
    <location>
        <begin position="258"/>
        <end position="282"/>
    </location>
</feature>
<evidence type="ECO:0000313" key="2">
    <source>
        <dbReference type="EMBL" id="RII41084.1"/>
    </source>
</evidence>
<proteinExistence type="predicted"/>
<name>A0A399J6Y9_9MICC</name>
<dbReference type="RefSeq" id="WP_119425818.1">
    <property type="nucleotide sequence ID" value="NZ_QQXK01000037.1"/>
</dbReference>
<accession>A0A399J6Y9</accession>
<evidence type="ECO:0000313" key="3">
    <source>
        <dbReference type="Proteomes" id="UP000265419"/>
    </source>
</evidence>
<dbReference type="AlphaFoldDB" id="A0A399J6Y9"/>
<dbReference type="EMBL" id="QQXK01000037">
    <property type="protein sequence ID" value="RII41084.1"/>
    <property type="molecule type" value="Genomic_DNA"/>
</dbReference>
<protein>
    <submittedName>
        <fullName evidence="2">Transcriptional regulator</fullName>
    </submittedName>
</protein>
<sequence length="506" mass="52559">MPGPGSSTHRLGGAVPGAPGSGLGDGREFSDVRALVRDSWVRSSSRLPHPTQAVVSDVLGSDELAHRRAAHPLNSVFPLIRSLLAQPARDHGLIMAVGDELGRLLWVEGDPLTRSRAEEMAFLAGADWSEESMGTSAPALALTTGSAVQVLREEHFSPLAVDFSCSAVPLLNPHTGARLGFLDLTGDDRAADSLILPYLRATAAAVQAHLLTALPAPASPALSPLTGALPLIAAQGGTPVPDGAGSVFIDGDTSASGRAPGLGAGAAEPWVEPGHPAAPTRQRERIEVSSARPAPGPAPTAASGAVEAAAVVHLTGPELPELHVGAAVTRLSLRHAEILGLLAAAPHGLEAGELSARLYPVEVPAVTLRAELARLRKVLESSGAAAAGVELTSRPYRLSGVDADALCVGRLLDRGSHRQALARYRGELLPASEAPGVLEWRDELAATLREAVLSDGSVETLLEYLARPEARYDDEALETALRLLPPRSPKRAGILTRLEALRAQIA</sequence>